<feature type="domain" description="HSF-type DNA-binding" evidence="9">
    <location>
        <begin position="53"/>
        <end position="77"/>
    </location>
</feature>
<evidence type="ECO:0000256" key="6">
    <source>
        <dbReference type="ARBA" id="ARBA00023242"/>
    </source>
</evidence>
<keyword evidence="5" id="KW-0804">Transcription</keyword>
<dbReference type="GO" id="GO:0005634">
    <property type="term" value="C:nucleus"/>
    <property type="evidence" value="ECO:0007669"/>
    <property type="project" value="UniProtKB-SubCell"/>
</dbReference>
<dbReference type="InterPro" id="IPR036390">
    <property type="entry name" value="WH_DNA-bd_sf"/>
</dbReference>
<dbReference type="GO" id="GO:0043565">
    <property type="term" value="F:sequence-specific DNA binding"/>
    <property type="evidence" value="ECO:0007669"/>
    <property type="project" value="InterPro"/>
</dbReference>
<feature type="compositionally biased region" description="Polar residues" evidence="8">
    <location>
        <begin position="899"/>
        <end position="909"/>
    </location>
</feature>
<feature type="compositionally biased region" description="Low complexity" evidence="8">
    <location>
        <begin position="310"/>
        <end position="326"/>
    </location>
</feature>
<keyword evidence="3" id="KW-0805">Transcription regulation</keyword>
<organism evidence="10 11">
    <name type="scientific">Glossina brevipalpis</name>
    <dbReference type="NCBI Taxonomy" id="37001"/>
    <lineage>
        <taxon>Eukaryota</taxon>
        <taxon>Metazoa</taxon>
        <taxon>Ecdysozoa</taxon>
        <taxon>Arthropoda</taxon>
        <taxon>Hexapoda</taxon>
        <taxon>Insecta</taxon>
        <taxon>Pterygota</taxon>
        <taxon>Neoptera</taxon>
        <taxon>Endopterygota</taxon>
        <taxon>Diptera</taxon>
        <taxon>Brachycera</taxon>
        <taxon>Muscomorpha</taxon>
        <taxon>Hippoboscoidea</taxon>
        <taxon>Glossinidae</taxon>
        <taxon>Glossina</taxon>
    </lineage>
</organism>
<dbReference type="FunFam" id="1.10.10.10:FF:000027">
    <property type="entry name" value="Heat shock transcription factor 1"/>
    <property type="match status" value="1"/>
</dbReference>
<dbReference type="STRING" id="37001.A0A1A9W0V6"/>
<dbReference type="InterPro" id="IPR036388">
    <property type="entry name" value="WH-like_DNA-bd_sf"/>
</dbReference>
<evidence type="ECO:0000256" key="4">
    <source>
        <dbReference type="ARBA" id="ARBA00023125"/>
    </source>
</evidence>
<feature type="compositionally biased region" description="Polar residues" evidence="8">
    <location>
        <begin position="257"/>
        <end position="304"/>
    </location>
</feature>
<dbReference type="PRINTS" id="PR00056">
    <property type="entry name" value="HSFDOMAIN"/>
</dbReference>
<keyword evidence="4" id="KW-0238">DNA-binding</keyword>
<name>A0A1A9W0V6_9MUSC</name>
<reference evidence="10" key="2">
    <citation type="submission" date="2020-05" db="UniProtKB">
        <authorList>
            <consortium name="EnsemblMetazoa"/>
        </authorList>
    </citation>
    <scope>IDENTIFICATION</scope>
    <source>
        <strain evidence="10">IAEA</strain>
    </source>
</reference>
<keyword evidence="11" id="KW-1185">Reference proteome</keyword>
<evidence type="ECO:0000256" key="5">
    <source>
        <dbReference type="ARBA" id="ARBA00023163"/>
    </source>
</evidence>
<keyword evidence="6" id="KW-0539">Nucleus</keyword>
<dbReference type="SMART" id="SM00415">
    <property type="entry name" value="HSF"/>
    <property type="match status" value="1"/>
</dbReference>
<feature type="region of interest" description="Disordered" evidence="8">
    <location>
        <begin position="388"/>
        <end position="436"/>
    </location>
</feature>
<feature type="compositionally biased region" description="Polar residues" evidence="8">
    <location>
        <begin position="422"/>
        <end position="436"/>
    </location>
</feature>
<evidence type="ECO:0000313" key="10">
    <source>
        <dbReference type="EnsemblMetazoa" id="GBRI002277-PA"/>
    </source>
</evidence>
<dbReference type="AlphaFoldDB" id="A0A1A9W0V6"/>
<feature type="region of interest" description="Disordered" evidence="8">
    <location>
        <begin position="250"/>
        <end position="330"/>
    </location>
</feature>
<dbReference type="PROSITE" id="PS00434">
    <property type="entry name" value="HSF_DOMAIN"/>
    <property type="match status" value="1"/>
</dbReference>
<feature type="compositionally biased region" description="Polar residues" evidence="8">
    <location>
        <begin position="616"/>
        <end position="626"/>
    </location>
</feature>
<dbReference type="InterPro" id="IPR000232">
    <property type="entry name" value="HSF_DNA-bd"/>
</dbReference>
<protein>
    <recommendedName>
        <fullName evidence="9">HSF-type DNA-binding domain-containing protein</fullName>
    </recommendedName>
</protein>
<comment type="subcellular location">
    <subcellularLocation>
        <location evidence="1">Nucleus</location>
    </subcellularLocation>
</comment>
<evidence type="ECO:0000259" key="9">
    <source>
        <dbReference type="PROSITE" id="PS00434"/>
    </source>
</evidence>
<evidence type="ECO:0000313" key="11">
    <source>
        <dbReference type="Proteomes" id="UP000091820"/>
    </source>
</evidence>
<evidence type="ECO:0000256" key="7">
    <source>
        <dbReference type="RuleBase" id="RU004020"/>
    </source>
</evidence>
<proteinExistence type="inferred from homology"/>
<dbReference type="EnsemblMetazoa" id="GBRI002277-RA">
    <property type="protein sequence ID" value="GBRI002277-PA"/>
    <property type="gene ID" value="GBRI002277"/>
</dbReference>
<evidence type="ECO:0000256" key="8">
    <source>
        <dbReference type="SAM" id="MobiDB-lite"/>
    </source>
</evidence>
<dbReference type="PANTHER" id="PTHR10015">
    <property type="entry name" value="HEAT SHOCK TRANSCRIPTION FACTOR"/>
    <property type="match status" value="1"/>
</dbReference>
<comment type="similarity">
    <text evidence="2 7">Belongs to the HSF family.</text>
</comment>
<evidence type="ECO:0000256" key="1">
    <source>
        <dbReference type="ARBA" id="ARBA00004123"/>
    </source>
</evidence>
<feature type="region of interest" description="Disordered" evidence="8">
    <location>
        <begin position="354"/>
        <end position="374"/>
    </location>
</feature>
<evidence type="ECO:0000256" key="3">
    <source>
        <dbReference type="ARBA" id="ARBA00023015"/>
    </source>
</evidence>
<dbReference type="GO" id="GO:0003700">
    <property type="term" value="F:DNA-binding transcription factor activity"/>
    <property type="evidence" value="ECO:0007669"/>
    <property type="project" value="InterPro"/>
</dbReference>
<dbReference type="Pfam" id="PF00447">
    <property type="entry name" value="HSF_DNA-bind"/>
    <property type="match status" value="1"/>
</dbReference>
<feature type="region of interest" description="Disordered" evidence="8">
    <location>
        <begin position="608"/>
        <end position="633"/>
    </location>
</feature>
<evidence type="ECO:0000256" key="2">
    <source>
        <dbReference type="ARBA" id="ARBA00006403"/>
    </source>
</evidence>
<dbReference type="PANTHER" id="PTHR10015:SF427">
    <property type="entry name" value="HEAT SHOCK FACTOR PROTEIN"/>
    <property type="match status" value="1"/>
</dbReference>
<dbReference type="Proteomes" id="UP000091820">
    <property type="component" value="Unassembled WGS sequence"/>
</dbReference>
<feature type="compositionally biased region" description="Low complexity" evidence="8">
    <location>
        <begin position="400"/>
        <end position="414"/>
    </location>
</feature>
<dbReference type="Gene3D" id="1.10.10.10">
    <property type="entry name" value="Winged helix-like DNA-binding domain superfamily/Winged helix DNA-binding domain"/>
    <property type="match status" value="1"/>
</dbReference>
<feature type="region of interest" description="Disordered" evidence="8">
    <location>
        <begin position="890"/>
        <end position="909"/>
    </location>
</feature>
<reference evidence="11" key="1">
    <citation type="submission" date="2014-03" db="EMBL/GenBank/DDBJ databases">
        <authorList>
            <person name="Aksoy S."/>
            <person name="Warren W."/>
            <person name="Wilson R.K."/>
        </authorList>
    </citation>
    <scope>NUCLEOTIDE SEQUENCE [LARGE SCALE GENOMIC DNA]</scope>
    <source>
        <strain evidence="11">IAEA</strain>
    </source>
</reference>
<sequence length="909" mass="100498">MHTFTETGAGVPAFLAKLWRLVEDSETNNLICWSKDGRSFIIQNQAQFARELLPLNYKHNNMASFIRQLNMYGFHKITSIDNGGLKFDRDEMEFTHPCFKRNCPYLLEHIKRKIASAKVVDEKTTIKPEAVSKVLQDVKAMRGRQDSLDSRFSVMKQENEALWREIASLRQKHAKQQQIVNKLIQFLITIVQPQRNMTGVKRHMQLMINDNPENAAKLRKTSEGEMNCGPVIHELSEELLDEVADVEPELIRVPNSPFEQTTIPSQSDTEIAASCSSPQNPERPQSSVSVMSQTYDCSNQSTEDSMGFGNNNANNNNNNNDNSANSGKSSHEALVQAVGPDGLKIFYHVTEVPDAQPQDSTPALPANYNDENVLTTPMVREEMARTQLLKQKNRQRRQRVSTSSTSSSPLLVGRSELKKPRLTSSKGSENENSTSINLPKFQPIQVKSEQDIDPMIFLNVYPENRGLTPDSNLISPNFSEDSRQSLVNLTADIFGSTSPHTSSTKAAVSTNSGDLYNPNNFIVNDIPADIFEDSSIISSPSDNSTFSGDSLKLARQQKQRGCTPLSNDKFSSHLGDNSTISISNGIDINRVNNNNGASTSAAAIAANTDDSDSNNQHSVVLPSTSKGAGAAAGGTSNDIAMAVTKYTNNKGNNEDSMRLSTALVVTKNDLGCVSSIQLIYNFFIAFLNSNDVSGHLDNVQDELDTLKDLLRSDVYSLDHSTLLGVSASIINEQHDDEDQDEIVVNNIDVDGHQIDAIVQINGVNKERLDQNQFKIIQFLNEFKLLNETVTSNDDLNPMGFNNKSNINNTIEHINRILLTPGALDGDNLNKLFNDSEILGTYGLAFSGDNSNVEKKGSELMACHPMYDLSDIINDQNDLDADADVLGTPYRQIEDDEDQPSSVLNTPHRE</sequence>
<accession>A0A1A9W0V6</accession>
<dbReference type="VEuPathDB" id="VectorBase:GBRI002277"/>
<dbReference type="SUPFAM" id="SSF46785">
    <property type="entry name" value="Winged helix' DNA-binding domain"/>
    <property type="match status" value="1"/>
</dbReference>